<evidence type="ECO:0000313" key="3">
    <source>
        <dbReference type="Proteomes" id="UP000245657"/>
    </source>
</evidence>
<comment type="caution">
    <text evidence="2">The sequence shown here is derived from an EMBL/GenBank/DDBJ whole genome shotgun (WGS) entry which is preliminary data.</text>
</comment>
<keyword evidence="1" id="KW-0472">Membrane</keyword>
<accession>A0A2V2N5S9</accession>
<dbReference type="PANTHER" id="PTHR35337:SF1">
    <property type="entry name" value="SLR1478 PROTEIN"/>
    <property type="match status" value="1"/>
</dbReference>
<dbReference type="AlphaFoldDB" id="A0A2V2N5S9"/>
<dbReference type="InterPro" id="IPR002798">
    <property type="entry name" value="SpoIIM-like"/>
</dbReference>
<keyword evidence="3" id="KW-1185">Reference proteome</keyword>
<gene>
    <name evidence="2" type="ORF">DK846_12035</name>
</gene>
<dbReference type="EMBL" id="QGMY01000008">
    <property type="protein sequence ID" value="PWR71577.1"/>
    <property type="molecule type" value="Genomic_DNA"/>
</dbReference>
<name>A0A2V2N5S9_9EURY</name>
<protein>
    <submittedName>
        <fullName evidence="2">Stage II sporulation protein M</fullName>
    </submittedName>
</protein>
<dbReference type="Pfam" id="PF01944">
    <property type="entry name" value="SpoIIM"/>
    <property type="match status" value="1"/>
</dbReference>
<dbReference type="Proteomes" id="UP000245657">
    <property type="component" value="Unassembled WGS sequence"/>
</dbReference>
<proteinExistence type="predicted"/>
<dbReference type="RefSeq" id="WP_109969195.1">
    <property type="nucleotide sequence ID" value="NZ_CP176093.1"/>
</dbReference>
<feature type="transmembrane region" description="Helical" evidence="1">
    <location>
        <begin position="187"/>
        <end position="213"/>
    </location>
</feature>
<evidence type="ECO:0000256" key="1">
    <source>
        <dbReference type="SAM" id="Phobius"/>
    </source>
</evidence>
<sequence length="214" mass="22947">MSDRPWNDEEDIIRQTPEPVSSSRYTPFQQEFLRYLGISVLIFIVGCVGGVLSSQADPAFGESLVKLFKEMITNDIMSDAPPLLALQLFLNNLESCVLLFLGGAILGVVTLLVLSFNGIVIGGILEVVRGKTDIVVMFASIVPHGIFELPAVLVSSTLGLMLGRAVMLELAGQGDASAQAYVLGRLFIRYVVPFIAIAACIEAFITPAVLGMVA</sequence>
<dbReference type="PANTHER" id="PTHR35337">
    <property type="entry name" value="SLR1478 PROTEIN"/>
    <property type="match status" value="1"/>
</dbReference>
<dbReference type="GeneID" id="97550266"/>
<keyword evidence="1" id="KW-0812">Transmembrane</keyword>
<organism evidence="2 3">
    <name type="scientific">Methanospirillum lacunae</name>
    <dbReference type="NCBI Taxonomy" id="668570"/>
    <lineage>
        <taxon>Archaea</taxon>
        <taxon>Methanobacteriati</taxon>
        <taxon>Methanobacteriota</taxon>
        <taxon>Stenosarchaea group</taxon>
        <taxon>Methanomicrobia</taxon>
        <taxon>Methanomicrobiales</taxon>
        <taxon>Methanospirillaceae</taxon>
        <taxon>Methanospirillum</taxon>
    </lineage>
</organism>
<reference evidence="2 3" key="1">
    <citation type="submission" date="2018-05" db="EMBL/GenBank/DDBJ databases">
        <title>Draft genome of Methanospirillum lacunae Ki8-1.</title>
        <authorList>
            <person name="Dueholm M.S."/>
            <person name="Nielsen P.H."/>
            <person name="Bakmann L.F."/>
            <person name="Otzen D.E."/>
        </authorList>
    </citation>
    <scope>NUCLEOTIDE SEQUENCE [LARGE SCALE GENOMIC DNA]</scope>
    <source>
        <strain evidence="2 3">Ki8-1</strain>
    </source>
</reference>
<evidence type="ECO:0000313" key="2">
    <source>
        <dbReference type="EMBL" id="PWR71577.1"/>
    </source>
</evidence>
<dbReference type="OrthoDB" id="86288at2157"/>
<keyword evidence="1" id="KW-1133">Transmembrane helix</keyword>
<feature type="transmembrane region" description="Helical" evidence="1">
    <location>
        <begin position="32"/>
        <end position="52"/>
    </location>
</feature>
<feature type="transmembrane region" description="Helical" evidence="1">
    <location>
        <begin position="97"/>
        <end position="125"/>
    </location>
</feature>